<dbReference type="WBParaSite" id="nRc.2.0.1.t09143-RA">
    <property type="protein sequence ID" value="nRc.2.0.1.t09143-RA"/>
    <property type="gene ID" value="nRc.2.0.1.g09143"/>
</dbReference>
<dbReference type="AlphaFoldDB" id="A0A915I4T2"/>
<sequence>MNMLLPTRQKKKSAARPAILLYNIDLLYLWIQSPNTTTPAWTFIIILAAEGTQSFQSMNQRQLNRMLNRTQFEECYCHLRNDKGTFLNRKFEPYVWWISHP</sequence>
<evidence type="ECO:0000313" key="2">
    <source>
        <dbReference type="WBParaSite" id="nRc.2.0.1.t09143-RA"/>
    </source>
</evidence>
<reference evidence="2" key="1">
    <citation type="submission" date="2022-11" db="UniProtKB">
        <authorList>
            <consortium name="WormBaseParasite"/>
        </authorList>
    </citation>
    <scope>IDENTIFICATION</scope>
</reference>
<evidence type="ECO:0000313" key="1">
    <source>
        <dbReference type="Proteomes" id="UP000887565"/>
    </source>
</evidence>
<protein>
    <submittedName>
        <fullName evidence="2">Uncharacterized protein</fullName>
    </submittedName>
</protein>
<dbReference type="Proteomes" id="UP000887565">
    <property type="component" value="Unplaced"/>
</dbReference>
<keyword evidence="1" id="KW-1185">Reference proteome</keyword>
<proteinExistence type="predicted"/>
<accession>A0A915I4T2</accession>
<name>A0A915I4T2_ROMCU</name>
<organism evidence="1 2">
    <name type="scientific">Romanomermis culicivorax</name>
    <name type="common">Nematode worm</name>
    <dbReference type="NCBI Taxonomy" id="13658"/>
    <lineage>
        <taxon>Eukaryota</taxon>
        <taxon>Metazoa</taxon>
        <taxon>Ecdysozoa</taxon>
        <taxon>Nematoda</taxon>
        <taxon>Enoplea</taxon>
        <taxon>Dorylaimia</taxon>
        <taxon>Mermithida</taxon>
        <taxon>Mermithoidea</taxon>
        <taxon>Mermithidae</taxon>
        <taxon>Romanomermis</taxon>
    </lineage>
</organism>